<organism evidence="1 2">
    <name type="scientific">Pseudoalteromonas marina</name>
    <dbReference type="NCBI Taxonomy" id="267375"/>
    <lineage>
        <taxon>Bacteria</taxon>
        <taxon>Pseudomonadati</taxon>
        <taxon>Pseudomonadota</taxon>
        <taxon>Gammaproteobacteria</taxon>
        <taxon>Alteromonadales</taxon>
        <taxon>Pseudoalteromonadaceae</taxon>
        <taxon>Pseudoalteromonas</taxon>
    </lineage>
</organism>
<reference evidence="1" key="1">
    <citation type="submission" date="2023-07" db="EMBL/GenBank/DDBJ databases">
        <title>Genome content predicts the carbon catabolic preferences of heterotrophic bacteria.</title>
        <authorList>
            <person name="Gralka M."/>
        </authorList>
    </citation>
    <scope>NUCLEOTIDE SEQUENCE</scope>
    <source>
        <strain evidence="1">4G09</strain>
    </source>
</reference>
<sequence>MIKDEIRVAVNNLLTLLEKHNTPGFVLIPEPHNPLYGEIAFKENKLHDYLRDVMTTAAMKDQYSRISVLQDNNELITALKTYKDIDVNFEKNVRSVFTEKGCTDEFISSILIHVLKEDKIDRTLDKRRKNKKLSAK</sequence>
<dbReference type="RefSeq" id="WP_305472544.1">
    <property type="nucleotide sequence ID" value="NZ_JAUYVT010000014.1"/>
</dbReference>
<gene>
    <name evidence="1" type="ORF">Q8W34_14265</name>
</gene>
<name>A0ABT9FGA2_9GAMM</name>
<evidence type="ECO:0000313" key="2">
    <source>
        <dbReference type="Proteomes" id="UP001177212"/>
    </source>
</evidence>
<dbReference type="Proteomes" id="UP001177212">
    <property type="component" value="Unassembled WGS sequence"/>
</dbReference>
<evidence type="ECO:0000313" key="1">
    <source>
        <dbReference type="EMBL" id="MDP2565807.1"/>
    </source>
</evidence>
<protein>
    <submittedName>
        <fullName evidence="1">Uncharacterized protein</fullName>
    </submittedName>
</protein>
<comment type="caution">
    <text evidence="1">The sequence shown here is derived from an EMBL/GenBank/DDBJ whole genome shotgun (WGS) entry which is preliminary data.</text>
</comment>
<dbReference type="EMBL" id="JAUYVT010000014">
    <property type="protein sequence ID" value="MDP2565807.1"/>
    <property type="molecule type" value="Genomic_DNA"/>
</dbReference>
<accession>A0ABT9FGA2</accession>
<proteinExistence type="predicted"/>
<keyword evidence="2" id="KW-1185">Reference proteome</keyword>